<sequence>MFAAIITFGIIGERGATSSDMPSAVSSGSPATSSASPSPDAVANTSPSSTPGDIAITPELNADLAALLTLTDYCDPSIAEFARTYRGQTISFPGSIGALSPHDGATTRYDILIGSGDFSETSAPGPAFQFRDVNMTNDLNFVGPTPDTIGVGTNLNFTAEVDDYETNSCLFLLNPMSTAVR</sequence>
<dbReference type="EMBL" id="PPXF01000065">
    <property type="protein sequence ID" value="POH59626.1"/>
    <property type="molecule type" value="Genomic_DNA"/>
</dbReference>
<evidence type="ECO:0000256" key="1">
    <source>
        <dbReference type="SAM" id="MobiDB-lite"/>
    </source>
</evidence>
<reference evidence="2 3" key="1">
    <citation type="submission" date="2018-01" db="EMBL/GenBank/DDBJ databases">
        <title>Cryobacterium sp. nov., from glaciers in China.</title>
        <authorList>
            <person name="Liu Q."/>
            <person name="Xin Y.-H."/>
        </authorList>
    </citation>
    <scope>NUCLEOTIDE SEQUENCE [LARGE SCALE GENOMIC DNA]</scope>
    <source>
        <strain evidence="2 3">TMB1-8</strain>
    </source>
</reference>
<evidence type="ECO:0008006" key="4">
    <source>
        <dbReference type="Google" id="ProtNLM"/>
    </source>
</evidence>
<organism evidence="2 3">
    <name type="scientific">Cryobacterium zongtaii</name>
    <dbReference type="NCBI Taxonomy" id="1259217"/>
    <lineage>
        <taxon>Bacteria</taxon>
        <taxon>Bacillati</taxon>
        <taxon>Actinomycetota</taxon>
        <taxon>Actinomycetes</taxon>
        <taxon>Micrococcales</taxon>
        <taxon>Microbacteriaceae</taxon>
        <taxon>Cryobacterium</taxon>
    </lineage>
</organism>
<feature type="region of interest" description="Disordered" evidence="1">
    <location>
        <begin position="18"/>
        <end position="54"/>
    </location>
</feature>
<dbReference type="InterPro" id="IPR032290">
    <property type="entry name" value="DUF4839"/>
</dbReference>
<protein>
    <recommendedName>
        <fullName evidence="4">DUF4839 domain-containing protein</fullName>
    </recommendedName>
</protein>
<dbReference type="AlphaFoldDB" id="A0A2S3Z5X8"/>
<proteinExistence type="predicted"/>
<dbReference type="OrthoDB" id="3240480at2"/>
<dbReference type="Pfam" id="PF16127">
    <property type="entry name" value="DUF4839"/>
    <property type="match status" value="1"/>
</dbReference>
<dbReference type="RefSeq" id="WP_103432411.1">
    <property type="nucleotide sequence ID" value="NZ_PPXF01000065.1"/>
</dbReference>
<gene>
    <name evidence="2" type="ORF">C3B59_17170</name>
</gene>
<evidence type="ECO:0000313" key="2">
    <source>
        <dbReference type="EMBL" id="POH59626.1"/>
    </source>
</evidence>
<name>A0A2S3Z5X8_9MICO</name>
<evidence type="ECO:0000313" key="3">
    <source>
        <dbReference type="Proteomes" id="UP000237104"/>
    </source>
</evidence>
<feature type="compositionally biased region" description="Low complexity" evidence="1">
    <location>
        <begin position="22"/>
        <end position="43"/>
    </location>
</feature>
<dbReference type="Proteomes" id="UP000237104">
    <property type="component" value="Unassembled WGS sequence"/>
</dbReference>
<comment type="caution">
    <text evidence="2">The sequence shown here is derived from an EMBL/GenBank/DDBJ whole genome shotgun (WGS) entry which is preliminary data.</text>
</comment>
<accession>A0A2S3Z5X8</accession>